<gene>
    <name evidence="1" type="ORF">O2N63_13000</name>
</gene>
<dbReference type="EMBL" id="JAQIIO010000007">
    <property type="protein sequence ID" value="MDA5095001.1"/>
    <property type="molecule type" value="Genomic_DNA"/>
</dbReference>
<comment type="caution">
    <text evidence="1">The sequence shown here is derived from an EMBL/GenBank/DDBJ whole genome shotgun (WGS) entry which is preliminary data.</text>
</comment>
<accession>A0ABT4W3D3</accession>
<keyword evidence="2" id="KW-1185">Reference proteome</keyword>
<sequence>MLENKLSKLRPKIIDKKQMSRRLGSRLPRSRQEILVSCTPIRWAQSICRKHQAMHIKRLNGIGVTDITDDIFDVMGSLSWIYAEPVVVAN</sequence>
<reference evidence="1 2" key="1">
    <citation type="submission" date="2023-01" db="EMBL/GenBank/DDBJ databases">
        <authorList>
            <person name="Yoon J.-W."/>
        </authorList>
    </citation>
    <scope>NUCLEOTIDE SEQUENCE [LARGE SCALE GENOMIC DNA]</scope>
    <source>
        <strain evidence="1 2">KMU-50</strain>
    </source>
</reference>
<name>A0ABT4W3D3_9RHOB</name>
<proteinExistence type="predicted"/>
<evidence type="ECO:0000313" key="2">
    <source>
        <dbReference type="Proteomes" id="UP001528040"/>
    </source>
</evidence>
<protein>
    <submittedName>
        <fullName evidence="1">Uncharacterized protein</fullName>
    </submittedName>
</protein>
<dbReference type="Proteomes" id="UP001528040">
    <property type="component" value="Unassembled WGS sequence"/>
</dbReference>
<evidence type="ECO:0000313" key="1">
    <source>
        <dbReference type="EMBL" id="MDA5095001.1"/>
    </source>
</evidence>
<dbReference type="RefSeq" id="WP_271054709.1">
    <property type="nucleotide sequence ID" value="NZ_JAQIIO010000007.1"/>
</dbReference>
<organism evidence="1 2">
    <name type="scientific">Aliiroseovarius salicola</name>
    <dbReference type="NCBI Taxonomy" id="3009082"/>
    <lineage>
        <taxon>Bacteria</taxon>
        <taxon>Pseudomonadati</taxon>
        <taxon>Pseudomonadota</taxon>
        <taxon>Alphaproteobacteria</taxon>
        <taxon>Rhodobacterales</taxon>
        <taxon>Paracoccaceae</taxon>
        <taxon>Aliiroseovarius</taxon>
    </lineage>
</organism>